<keyword evidence="1" id="KW-0472">Membrane</keyword>
<dbReference type="Proteomes" id="UP000292886">
    <property type="component" value="Chromosome"/>
</dbReference>
<accession>A0A4P6YVW9</accession>
<dbReference type="KEGG" id="wei:EQG49_11125"/>
<evidence type="ECO:0000313" key="2">
    <source>
        <dbReference type="EMBL" id="QBO36958.1"/>
    </source>
</evidence>
<feature type="transmembrane region" description="Helical" evidence="1">
    <location>
        <begin position="38"/>
        <end position="59"/>
    </location>
</feature>
<dbReference type="AlphaFoldDB" id="A0A4P6YVW9"/>
<evidence type="ECO:0000256" key="1">
    <source>
        <dbReference type="SAM" id="Phobius"/>
    </source>
</evidence>
<keyword evidence="1" id="KW-1133">Transmembrane helix</keyword>
<sequence>MKILQLLASFCIGATAYIFAMWWVGYGDATPTLETPGIAWYLNAIGLVFWIISYIAMLIENKE</sequence>
<keyword evidence="1" id="KW-0812">Transmembrane</keyword>
<gene>
    <name evidence="2" type="ORF">EQG49_11125</name>
</gene>
<evidence type="ECO:0000313" key="3">
    <source>
        <dbReference type="Proteomes" id="UP000292886"/>
    </source>
</evidence>
<reference evidence="3" key="1">
    <citation type="submission" date="2019-03" db="EMBL/GenBank/DDBJ databases">
        <title>Weissella sp. 26KH-42 Genome sequencing.</title>
        <authorList>
            <person name="Heo J."/>
            <person name="Kim S.-J."/>
            <person name="Kim J.-S."/>
            <person name="Hong S.-B."/>
            <person name="Kwon S.-W."/>
        </authorList>
    </citation>
    <scope>NUCLEOTIDE SEQUENCE [LARGE SCALE GENOMIC DNA]</scope>
    <source>
        <strain evidence="3">26KH-42</strain>
    </source>
</reference>
<protein>
    <submittedName>
        <fullName evidence="2">Uncharacterized protein</fullName>
    </submittedName>
</protein>
<proteinExistence type="predicted"/>
<dbReference type="OrthoDB" id="2150687at2"/>
<keyword evidence="3" id="KW-1185">Reference proteome</keyword>
<feature type="transmembrane region" description="Helical" evidence="1">
    <location>
        <begin position="7"/>
        <end position="26"/>
    </location>
</feature>
<dbReference type="RefSeq" id="WP_133364035.1">
    <property type="nucleotide sequence ID" value="NZ_CP037940.1"/>
</dbReference>
<dbReference type="EMBL" id="CP037940">
    <property type="protein sequence ID" value="QBO36958.1"/>
    <property type="molecule type" value="Genomic_DNA"/>
</dbReference>
<name>A0A4P6YVW9_9LACO</name>
<organism evidence="2 3">
    <name type="scientific">Periweissella cryptocerci</name>
    <dbReference type="NCBI Taxonomy" id="2506420"/>
    <lineage>
        <taxon>Bacteria</taxon>
        <taxon>Bacillati</taxon>
        <taxon>Bacillota</taxon>
        <taxon>Bacilli</taxon>
        <taxon>Lactobacillales</taxon>
        <taxon>Lactobacillaceae</taxon>
        <taxon>Periweissella</taxon>
    </lineage>
</organism>